<organism evidence="1">
    <name type="scientific">hydrothermal vent metagenome</name>
    <dbReference type="NCBI Taxonomy" id="652676"/>
    <lineage>
        <taxon>unclassified sequences</taxon>
        <taxon>metagenomes</taxon>
        <taxon>ecological metagenomes</taxon>
    </lineage>
</organism>
<name>A0A3B1DQ50_9ZZZZ</name>
<sequence length="445" mass="50989">MKMSIISFQSRKTLCFKLLTMVMLSCGLLIAAQCFASSFEESPINYHKAPVSNPISKLQKKIDSGEVKLEYDETHGYLKSVLKELNVPQSSQVLVFSKTSFQLPRIDPKHPRSVYFSDDMYVGWVQNGDVVEISTVDPQLGAIFYSLEQKETAKPKFTRHGDRCLICHASSKTEGVPGHIVRSVFSDKRGMPVFRAGTFRIDHTSPMKNRWGGWYVSGTHGKQRHMGNVLVEDKNRPEDLDIEAGANVTDLSTLKIFDPKKYLVPHSDIVALMVMEHQSRMHNLITRTNFETRIALRDSRVVNKMLKRNINFRSPSIKNRFDSSANRLVKYMLFTDEAKLTDPIKGTSGYEADFEKLAIKDRQGRSLRDFDLQTRMFKYPCSYLIYSEAFNVLPSEVKTVIYQKLWDILNSKTTDDDYKHLSKADRIAIKEILLATKKGLPSYWK</sequence>
<reference evidence="1" key="1">
    <citation type="submission" date="2018-06" db="EMBL/GenBank/DDBJ databases">
        <authorList>
            <person name="Zhirakovskaya E."/>
        </authorList>
    </citation>
    <scope>NUCLEOTIDE SEQUENCE</scope>
</reference>
<evidence type="ECO:0000313" key="1">
    <source>
        <dbReference type="EMBL" id="VAX38198.1"/>
    </source>
</evidence>
<gene>
    <name evidence="1" type="ORF">MNBD_PLANCTO02-260</name>
</gene>
<dbReference type="EMBL" id="UOGL01000168">
    <property type="protein sequence ID" value="VAX38198.1"/>
    <property type="molecule type" value="Genomic_DNA"/>
</dbReference>
<accession>A0A3B1DQ50</accession>
<evidence type="ECO:0008006" key="2">
    <source>
        <dbReference type="Google" id="ProtNLM"/>
    </source>
</evidence>
<dbReference type="AlphaFoldDB" id="A0A3B1DQ50"/>
<protein>
    <recommendedName>
        <fullName evidence="2">Cytochrome c domain-containing protein</fullName>
    </recommendedName>
</protein>
<proteinExistence type="predicted"/>